<name>A0A4Y2FRG8_ARAVE</name>
<comment type="caution">
    <text evidence="1">The sequence shown here is derived from an EMBL/GenBank/DDBJ whole genome shotgun (WGS) entry which is preliminary data.</text>
</comment>
<proteinExistence type="predicted"/>
<sequence>MAGVTKAQASVMRRRRSCNVGGGIANTCPLMCARKKKSNEVKSVLGRSGPVIASLDRDQFYNMFSVKAKLVGIEAFFSYYTLEV</sequence>
<accession>A0A4Y2FRG8</accession>
<dbReference type="Proteomes" id="UP000499080">
    <property type="component" value="Unassembled WGS sequence"/>
</dbReference>
<gene>
    <name evidence="1" type="ORF">AVEN_2273_1</name>
</gene>
<evidence type="ECO:0000313" key="2">
    <source>
        <dbReference type="Proteomes" id="UP000499080"/>
    </source>
</evidence>
<protein>
    <submittedName>
        <fullName evidence="1">Uncharacterized protein</fullName>
    </submittedName>
</protein>
<organism evidence="1 2">
    <name type="scientific">Araneus ventricosus</name>
    <name type="common">Orbweaver spider</name>
    <name type="synonym">Epeira ventricosa</name>
    <dbReference type="NCBI Taxonomy" id="182803"/>
    <lineage>
        <taxon>Eukaryota</taxon>
        <taxon>Metazoa</taxon>
        <taxon>Ecdysozoa</taxon>
        <taxon>Arthropoda</taxon>
        <taxon>Chelicerata</taxon>
        <taxon>Arachnida</taxon>
        <taxon>Araneae</taxon>
        <taxon>Araneomorphae</taxon>
        <taxon>Entelegynae</taxon>
        <taxon>Araneoidea</taxon>
        <taxon>Araneidae</taxon>
        <taxon>Araneus</taxon>
    </lineage>
</organism>
<evidence type="ECO:0000313" key="1">
    <source>
        <dbReference type="EMBL" id="GBM43146.1"/>
    </source>
</evidence>
<dbReference type="EMBL" id="BGPR01001019">
    <property type="protein sequence ID" value="GBM43146.1"/>
    <property type="molecule type" value="Genomic_DNA"/>
</dbReference>
<reference evidence="1 2" key="1">
    <citation type="journal article" date="2019" name="Sci. Rep.">
        <title>Orb-weaving spider Araneus ventricosus genome elucidates the spidroin gene catalogue.</title>
        <authorList>
            <person name="Kono N."/>
            <person name="Nakamura H."/>
            <person name="Ohtoshi R."/>
            <person name="Moran D.A.P."/>
            <person name="Shinohara A."/>
            <person name="Yoshida Y."/>
            <person name="Fujiwara M."/>
            <person name="Mori M."/>
            <person name="Tomita M."/>
            <person name="Arakawa K."/>
        </authorList>
    </citation>
    <scope>NUCLEOTIDE SEQUENCE [LARGE SCALE GENOMIC DNA]</scope>
</reference>
<dbReference type="OrthoDB" id="8337705at2759"/>
<dbReference type="AlphaFoldDB" id="A0A4Y2FRG8"/>
<keyword evidence="2" id="KW-1185">Reference proteome</keyword>